<feature type="region of interest" description="Disordered" evidence="3">
    <location>
        <begin position="131"/>
        <end position="172"/>
    </location>
</feature>
<dbReference type="KEGG" id="val:VDBG_01148"/>
<feature type="domain" description="HD" evidence="4">
    <location>
        <begin position="68"/>
        <end position="127"/>
    </location>
</feature>
<protein>
    <submittedName>
        <fullName evidence="5">HD domain-containing protein</fullName>
    </submittedName>
</protein>
<evidence type="ECO:0000313" key="5">
    <source>
        <dbReference type="EMBL" id="EEY15039.1"/>
    </source>
</evidence>
<organism evidence="6">
    <name type="scientific">Verticillium alfalfae (strain VaMs.102 / ATCC MYA-4576 / FGSC 10136)</name>
    <name type="common">Verticillium wilt of alfalfa</name>
    <name type="synonym">Verticillium albo-atrum</name>
    <dbReference type="NCBI Taxonomy" id="526221"/>
    <lineage>
        <taxon>Eukaryota</taxon>
        <taxon>Fungi</taxon>
        <taxon>Dikarya</taxon>
        <taxon>Ascomycota</taxon>
        <taxon>Pezizomycotina</taxon>
        <taxon>Sordariomycetes</taxon>
        <taxon>Hypocreomycetidae</taxon>
        <taxon>Glomerellales</taxon>
        <taxon>Plectosphaerellaceae</taxon>
        <taxon>Verticillium</taxon>
    </lineage>
</organism>
<feature type="compositionally biased region" description="Basic and acidic residues" evidence="3">
    <location>
        <begin position="246"/>
        <end position="260"/>
    </location>
</feature>
<gene>
    <name evidence="5" type="ORF">VDBG_01148</name>
</gene>
<reference evidence="6" key="1">
    <citation type="journal article" date="2011" name="PLoS Pathog.">
        <title>Comparative genomics yields insights into niche adaptation of plant vascular wilt pathogens.</title>
        <authorList>
            <person name="Klosterman S.J."/>
            <person name="Subbarao K.V."/>
            <person name="Kang S."/>
            <person name="Veronese P."/>
            <person name="Gold S.E."/>
            <person name="Thomma B.P.H.J."/>
            <person name="Chen Z."/>
            <person name="Henrissat B."/>
            <person name="Lee Y.-H."/>
            <person name="Park J."/>
            <person name="Garcia-Pedrajas M.D."/>
            <person name="Barbara D.J."/>
            <person name="Anchieta A."/>
            <person name="de Jonge R."/>
            <person name="Santhanam P."/>
            <person name="Maruthachalam K."/>
            <person name="Atallah Z."/>
            <person name="Amyotte S.G."/>
            <person name="Paz Z."/>
            <person name="Inderbitzin P."/>
            <person name="Hayes R.J."/>
            <person name="Heiman D.I."/>
            <person name="Young S."/>
            <person name="Zeng Q."/>
            <person name="Engels R."/>
            <person name="Galagan J."/>
            <person name="Cuomo C.A."/>
            <person name="Dobinson K.F."/>
            <person name="Ma L.-J."/>
        </authorList>
    </citation>
    <scope>NUCLEOTIDE SEQUENCE [LARGE SCALE GENOMIC DNA]</scope>
    <source>
        <strain evidence="6">VaMs.102 / ATCC MYA-4576 / FGSC 10136</strain>
    </source>
</reference>
<evidence type="ECO:0000313" key="6">
    <source>
        <dbReference type="Proteomes" id="UP000008698"/>
    </source>
</evidence>
<keyword evidence="2" id="KW-0378">Hydrolase</keyword>
<dbReference type="GeneID" id="9531049"/>
<evidence type="ECO:0000256" key="1">
    <source>
        <dbReference type="ARBA" id="ARBA00022723"/>
    </source>
</evidence>
<accession>C9S5G2</accession>
<dbReference type="RefSeq" id="XP_003009465.1">
    <property type="nucleotide sequence ID" value="XM_003009419.1"/>
</dbReference>
<feature type="region of interest" description="Disordered" evidence="3">
    <location>
        <begin position="238"/>
        <end position="260"/>
    </location>
</feature>
<dbReference type="PANTHER" id="PTHR11845">
    <property type="entry name" value="5'-DEOXYNUCLEOTIDASE HDDC2"/>
    <property type="match status" value="1"/>
</dbReference>
<dbReference type="Pfam" id="PF13023">
    <property type="entry name" value="HD_3"/>
    <property type="match status" value="1"/>
</dbReference>
<sequence length="260" mass="27932">MSPSATSDAIAAAKPKNGTVDIANLGHVETPKVQGPWTVSKALAASAATTAPSPTGTASPLPFFHLLERLKTTKREGWRRFGIARGESIADHMYRMSLITLLAPPALAPRLDLARCMKMALIHDMAERTGARPTRWTTSPTASSAASTAACPAARSAPSGRSTRTPRPSTACSCTTSTRWSCCCRWSSTKAGGEGRVDLGEFAYVATKFALPETREWADAILKEREEFWGSVDHVHGEAGVEGGVGEDRAQQQDHYYEKK</sequence>
<keyword evidence="1" id="KW-0479">Metal-binding</keyword>
<evidence type="ECO:0000259" key="4">
    <source>
        <dbReference type="Pfam" id="PF13023"/>
    </source>
</evidence>
<dbReference type="AlphaFoldDB" id="C9S5G2"/>
<dbReference type="Proteomes" id="UP000008698">
    <property type="component" value="Unassembled WGS sequence"/>
</dbReference>
<dbReference type="OrthoDB" id="10254258at2759"/>
<name>C9S5G2_VERA1</name>
<dbReference type="GO" id="GO:0002953">
    <property type="term" value="F:5'-deoxynucleotidase activity"/>
    <property type="evidence" value="ECO:0007669"/>
    <property type="project" value="InterPro"/>
</dbReference>
<dbReference type="GO" id="GO:0046872">
    <property type="term" value="F:metal ion binding"/>
    <property type="evidence" value="ECO:0007669"/>
    <property type="project" value="UniProtKB-KW"/>
</dbReference>
<dbReference type="eggNOG" id="KOG3197">
    <property type="taxonomic scope" value="Eukaryota"/>
</dbReference>
<dbReference type="GO" id="GO:0005737">
    <property type="term" value="C:cytoplasm"/>
    <property type="evidence" value="ECO:0007669"/>
    <property type="project" value="TreeGrafter"/>
</dbReference>
<proteinExistence type="predicted"/>
<evidence type="ECO:0000256" key="3">
    <source>
        <dbReference type="SAM" id="MobiDB-lite"/>
    </source>
</evidence>
<dbReference type="EMBL" id="DS985214">
    <property type="protein sequence ID" value="EEY15039.1"/>
    <property type="molecule type" value="Genomic_DNA"/>
</dbReference>
<dbReference type="InterPro" id="IPR006674">
    <property type="entry name" value="HD_domain"/>
</dbReference>
<dbReference type="PANTHER" id="PTHR11845:SF13">
    <property type="entry name" value="5'-DEOXYNUCLEOTIDASE HDDC2"/>
    <property type="match status" value="1"/>
</dbReference>
<keyword evidence="6" id="KW-1185">Reference proteome</keyword>
<dbReference type="HOGENOM" id="CLU_039453_2_0_1"/>
<dbReference type="OMA" id="EREEFWG"/>
<dbReference type="Gene3D" id="1.10.3210.10">
    <property type="entry name" value="Hypothetical protein af1432"/>
    <property type="match status" value="1"/>
</dbReference>
<dbReference type="InterPro" id="IPR039356">
    <property type="entry name" value="YfbR/HDDC2"/>
</dbReference>
<dbReference type="STRING" id="526221.C9S5G2"/>
<dbReference type="SUPFAM" id="SSF109604">
    <property type="entry name" value="HD-domain/PDEase-like"/>
    <property type="match status" value="1"/>
</dbReference>
<evidence type="ECO:0000256" key="2">
    <source>
        <dbReference type="ARBA" id="ARBA00022801"/>
    </source>
</evidence>